<comment type="caution">
    <text evidence="4">The sequence shown here is derived from an EMBL/GenBank/DDBJ whole genome shotgun (WGS) entry which is preliminary data.</text>
</comment>
<keyword evidence="2 4" id="KW-0378">Hydrolase</keyword>
<dbReference type="HAMAP" id="MF_00083">
    <property type="entry name" value="Pept_tRNA_hydro_bact"/>
    <property type="match status" value="1"/>
</dbReference>
<organism evidence="4">
    <name type="scientific">mine drainage metagenome</name>
    <dbReference type="NCBI Taxonomy" id="410659"/>
    <lineage>
        <taxon>unclassified sequences</taxon>
        <taxon>metagenomes</taxon>
        <taxon>ecological metagenomes</taxon>
    </lineage>
</organism>
<dbReference type="NCBIfam" id="TIGR00447">
    <property type="entry name" value="pth"/>
    <property type="match status" value="1"/>
</dbReference>
<accession>E6PX66</accession>
<dbReference type="GO" id="GO:0000049">
    <property type="term" value="F:tRNA binding"/>
    <property type="evidence" value="ECO:0007669"/>
    <property type="project" value="UniProtKB-KW"/>
</dbReference>
<reference evidence="4" key="1">
    <citation type="submission" date="2009-10" db="EMBL/GenBank/DDBJ databases">
        <title>Diversity of trophic interactions inside an arsenic-rich microbial ecosystem.</title>
        <authorList>
            <person name="Bertin P.N."/>
            <person name="Heinrich-Salmeron A."/>
            <person name="Pelletier E."/>
            <person name="Goulhen-Chollet F."/>
            <person name="Arsene-Ploetze F."/>
            <person name="Gallien S."/>
            <person name="Calteau A."/>
            <person name="Vallenet D."/>
            <person name="Casiot C."/>
            <person name="Chane-Woon-Ming B."/>
            <person name="Giloteaux L."/>
            <person name="Barakat M."/>
            <person name="Bonnefoy V."/>
            <person name="Bruneel O."/>
            <person name="Chandler M."/>
            <person name="Cleiss J."/>
            <person name="Duran R."/>
            <person name="Elbaz-Poulichet F."/>
            <person name="Fonknechten N."/>
            <person name="Lauga B."/>
            <person name="Mornico D."/>
            <person name="Ortet P."/>
            <person name="Schaeffer C."/>
            <person name="Siguier P."/>
            <person name="Alexander Thil Smith A."/>
            <person name="Van Dorsselaer A."/>
            <person name="Weissenbach J."/>
            <person name="Medigue C."/>
            <person name="Le Paslier D."/>
        </authorList>
    </citation>
    <scope>NUCLEOTIDE SEQUENCE</scope>
</reference>
<evidence type="ECO:0000313" key="4">
    <source>
        <dbReference type="EMBL" id="CBH99525.1"/>
    </source>
</evidence>
<keyword evidence="3" id="KW-0694">RNA-binding</keyword>
<dbReference type="EC" id="3.1.1.29" evidence="4"/>
<dbReference type="Gene3D" id="3.40.50.1470">
    <property type="entry name" value="Peptidyl-tRNA hydrolase"/>
    <property type="match status" value="1"/>
</dbReference>
<protein>
    <submittedName>
        <fullName evidence="4">Peptidyl-tRNA hydrolase</fullName>
        <ecNumber evidence="4">3.1.1.29</ecNumber>
    </submittedName>
</protein>
<dbReference type="SUPFAM" id="SSF53178">
    <property type="entry name" value="Peptidyl-tRNA hydrolase-like"/>
    <property type="match status" value="1"/>
</dbReference>
<dbReference type="Pfam" id="PF01195">
    <property type="entry name" value="Pept_tRNA_hydro"/>
    <property type="match status" value="1"/>
</dbReference>
<dbReference type="CDD" id="cd00462">
    <property type="entry name" value="PTH"/>
    <property type="match status" value="1"/>
</dbReference>
<evidence type="ECO:0000256" key="3">
    <source>
        <dbReference type="ARBA" id="ARBA00022884"/>
    </source>
</evidence>
<proteinExistence type="inferred from homology"/>
<evidence type="ECO:0000256" key="2">
    <source>
        <dbReference type="ARBA" id="ARBA00022801"/>
    </source>
</evidence>
<keyword evidence="1" id="KW-0820">tRNA-binding</keyword>
<dbReference type="GO" id="GO:0004045">
    <property type="term" value="F:peptidyl-tRNA hydrolase activity"/>
    <property type="evidence" value="ECO:0007669"/>
    <property type="project" value="UniProtKB-EC"/>
</dbReference>
<dbReference type="InterPro" id="IPR001328">
    <property type="entry name" value="Pept_tRNA_hydro"/>
</dbReference>
<sequence>MSEASERAVSSVGEKSQETGPLLVVGLGNPGVEYVWTPHNAGYMAIDRIASQQGVTVQNRRGKALTGVTRIGGREVILAKPETFMNLSGLSVAALMKEFSSREGARPSLVVLYDELDLALGAMKIKERGSAAGHNGARSITGSLGTDEWLRIRIGVGSVLAAEAVAVGAGRIGRRGGRDYLLTPMRKADLAVLDEVLDRAAQAVRQIVESGPAAAMNEWNRRA</sequence>
<dbReference type="InterPro" id="IPR036416">
    <property type="entry name" value="Pept_tRNA_hydro_sf"/>
</dbReference>
<dbReference type="PANTHER" id="PTHR17224">
    <property type="entry name" value="PEPTIDYL-TRNA HYDROLASE"/>
    <property type="match status" value="1"/>
</dbReference>
<dbReference type="AlphaFoldDB" id="E6PX66"/>
<evidence type="ECO:0000256" key="1">
    <source>
        <dbReference type="ARBA" id="ARBA00022555"/>
    </source>
</evidence>
<name>E6PX66_9ZZZZ</name>
<dbReference type="EMBL" id="CABN01000026">
    <property type="protein sequence ID" value="CBH99525.1"/>
    <property type="molecule type" value="Genomic_DNA"/>
</dbReference>
<dbReference type="PANTHER" id="PTHR17224:SF1">
    <property type="entry name" value="PEPTIDYL-TRNA HYDROLASE"/>
    <property type="match status" value="1"/>
</dbReference>
<gene>
    <name evidence="4" type="primary">pth</name>
    <name evidence="4" type="ORF">CARN3_0456</name>
</gene>